<dbReference type="AlphaFoldDB" id="A0A8E3B7Z1"/>
<name>A0A8E3B7Z1_RHILI</name>
<dbReference type="EMBL" id="QGGH01000001">
    <property type="protein sequence ID" value="PWJ94745.1"/>
    <property type="molecule type" value="Genomic_DNA"/>
</dbReference>
<evidence type="ECO:0000256" key="1">
    <source>
        <dbReference type="SAM" id="Phobius"/>
    </source>
</evidence>
<evidence type="ECO:0000313" key="3">
    <source>
        <dbReference type="Proteomes" id="UP000245631"/>
    </source>
</evidence>
<dbReference type="Proteomes" id="UP000245631">
    <property type="component" value="Unassembled WGS sequence"/>
</dbReference>
<organism evidence="2 3">
    <name type="scientific">Rhizobium loti</name>
    <name type="common">Mesorhizobium loti</name>
    <dbReference type="NCBI Taxonomy" id="381"/>
    <lineage>
        <taxon>Bacteria</taxon>
        <taxon>Pseudomonadati</taxon>
        <taxon>Pseudomonadota</taxon>
        <taxon>Alphaproteobacteria</taxon>
        <taxon>Hyphomicrobiales</taxon>
        <taxon>Phyllobacteriaceae</taxon>
        <taxon>Mesorhizobium</taxon>
    </lineage>
</organism>
<keyword evidence="1" id="KW-1133">Transmembrane helix</keyword>
<evidence type="ECO:0000313" key="2">
    <source>
        <dbReference type="EMBL" id="PWJ94745.1"/>
    </source>
</evidence>
<gene>
    <name evidence="2" type="ORF">C8D77_1011431</name>
</gene>
<feature type="transmembrane region" description="Helical" evidence="1">
    <location>
        <begin position="31"/>
        <end position="55"/>
    </location>
</feature>
<keyword evidence="1" id="KW-0472">Membrane</keyword>
<feature type="transmembrane region" description="Helical" evidence="1">
    <location>
        <begin position="7"/>
        <end position="25"/>
    </location>
</feature>
<sequence>MYFGQFLVGMSATAVIVAVWTYMATSSFWEAFAWTIVTLLVVQVGYFVLVVRLIFRRAHHAATSQDPVDAVPPLHRDGVWF</sequence>
<keyword evidence="1" id="KW-0812">Transmembrane</keyword>
<protein>
    <submittedName>
        <fullName evidence="2">Exopolysaccharide production repressor</fullName>
    </submittedName>
</protein>
<accession>A0A8E3B7Z1</accession>
<reference evidence="2 3" key="1">
    <citation type="submission" date="2018-05" db="EMBL/GenBank/DDBJ databases">
        <title>Genomic Encyclopedia of Type Strains, Phase IV (KMG-IV): sequencing the most valuable type-strain genomes for metagenomic binning, comparative biology and taxonomic classification.</title>
        <authorList>
            <person name="Goeker M."/>
        </authorList>
    </citation>
    <scope>NUCLEOTIDE SEQUENCE [LARGE SCALE GENOMIC DNA]</scope>
    <source>
        <strain evidence="2 3">DSM 2626</strain>
    </source>
</reference>
<comment type="caution">
    <text evidence="2">The sequence shown here is derived from an EMBL/GenBank/DDBJ whole genome shotgun (WGS) entry which is preliminary data.</text>
</comment>
<proteinExistence type="predicted"/>